<gene>
    <name evidence="1" type="ORF">MiAbW_01657</name>
</gene>
<dbReference type="AlphaFoldDB" id="A0A5J4F7P9"/>
<dbReference type="EMBL" id="BJKP01000012">
    <property type="protein sequence ID" value="GEA27097.1"/>
    <property type="molecule type" value="Genomic_DNA"/>
</dbReference>
<dbReference type="Proteomes" id="UP000376575">
    <property type="component" value="Unassembled WGS sequence"/>
</dbReference>
<reference evidence="1 2" key="1">
    <citation type="journal article" date="2019" name="FEMS Microbiol. Lett.">
        <title>A novel salt-tolerant genotype illuminates the sucrose gene evolution in freshwater bloom-forming cyanobacterium Microcystis aeruginosa.</title>
        <authorList>
            <person name="Tanabe Y."/>
            <person name="Yamaguchi H."/>
            <person name="Sano T."/>
            <person name="Kawachi M."/>
        </authorList>
    </citation>
    <scope>NUCLEOTIDE SEQUENCE [LARGE SCALE GENOMIC DNA]</scope>
    <source>
        <strain evidence="1 2">NIES-4325</strain>
    </source>
</reference>
<proteinExistence type="predicted"/>
<dbReference type="NCBIfam" id="TIGR04155">
    <property type="entry name" value="cyano_PEP"/>
    <property type="match status" value="1"/>
</dbReference>
<evidence type="ECO:0000313" key="2">
    <source>
        <dbReference type="Proteomes" id="UP000376575"/>
    </source>
</evidence>
<name>A0A5J4F7P9_MICAE</name>
<evidence type="ECO:0008006" key="3">
    <source>
        <dbReference type="Google" id="ProtNLM"/>
    </source>
</evidence>
<dbReference type="InterPro" id="IPR026374">
    <property type="entry name" value="Cyano_PEP"/>
</dbReference>
<sequence length="581" mass="61349">MNQLIYKERGKTQMSINNLVKISSTVVLLLGTIGTTTATASSIFSFTTVANNGDLIPDSNRNFNSYNQPSVNSDGLVVFRARSQGGQGQPITGIFTRDMADLVNPGPIFSLTTRGSIVPNPNNTGAIFNEFPSFPRIDINSDTAATRGQSRPVWEFSLNGVDTRVGTAGIYTNPNGQLITGASQLGNVPGFEYFQVPGAPTQTRFDQFPGAPSPTNGNIIVFKGNWTDLTAPVGEQSRTGVYFRDLVANGGNAPVQLIADSNTLIPGEVVKFGSTAPPSAAGGKAVFLGVDNEGSPTVGGIYLSSLLNNPTELENVVSIGGLSSIVGPGGLKAIGEALSFDGRNVSYWGAWGTETFSQIVSCPEEGNPELLNFCLGESNNPNNPNAIGNGQFKFEILSNQGFFVTDTETLETRLIAQTGPEFVTFLSWNFSGRAPGEEEEGELARWRSAAFVAVDGFNTLFKATKGSIDNLGFLQPLSDGIYLQLGDGTPIVTIAETGMDGSVLDPEAAGLPITSLGIERDGLRNGWLTLAASMANDEDSWAGVYITRTSTVPEPSNLSALIGAGVAIGVGSLLKRKFNRK</sequence>
<protein>
    <recommendedName>
        <fullName evidence="3">PEP-CTERM protein-sorting domain-containing protein</fullName>
    </recommendedName>
</protein>
<comment type="caution">
    <text evidence="1">The sequence shown here is derived from an EMBL/GenBank/DDBJ whole genome shotgun (WGS) entry which is preliminary data.</text>
</comment>
<organism evidence="1 2">
    <name type="scientific">Microcystis aeruginosa NIES-4325</name>
    <dbReference type="NCBI Taxonomy" id="2569534"/>
    <lineage>
        <taxon>Bacteria</taxon>
        <taxon>Bacillati</taxon>
        <taxon>Cyanobacteriota</taxon>
        <taxon>Cyanophyceae</taxon>
        <taxon>Oscillatoriophycideae</taxon>
        <taxon>Chroococcales</taxon>
        <taxon>Microcystaceae</taxon>
        <taxon>Microcystis</taxon>
    </lineage>
</organism>
<evidence type="ECO:0000313" key="1">
    <source>
        <dbReference type="EMBL" id="GEA27097.1"/>
    </source>
</evidence>
<accession>A0A5J4F7P9</accession>